<dbReference type="InterPro" id="IPR035992">
    <property type="entry name" value="Ricin_B-like_lectins"/>
</dbReference>
<dbReference type="AlphaFoldDB" id="A0A1H7ZHG3"/>
<evidence type="ECO:0000256" key="2">
    <source>
        <dbReference type="ARBA" id="ARBA00022737"/>
    </source>
</evidence>
<protein>
    <submittedName>
        <fullName evidence="4">Por secretion system C-terminal sorting domain-containing protein</fullName>
    </submittedName>
</protein>
<dbReference type="SMART" id="SM00458">
    <property type="entry name" value="RICIN"/>
    <property type="match status" value="1"/>
</dbReference>
<dbReference type="PROSITE" id="PS50231">
    <property type="entry name" value="RICIN_B_LECTIN"/>
    <property type="match status" value="1"/>
</dbReference>
<sequence>MSTNSKILSVLFLLIIVLVSESAFAQSGIYVGGHFRRERTHTVADLKASGFTYVILFNVTVEANGDLTTDGQTICSNGSYVFGSTNPNYIADVTALKTGVTSINRVETCIGGWGSHSYTNIRNLVNSQGTGTSGILYRNFKALKTAIPSIDAINNDDEEAYDVNSATAFHIMLADIGYKTTLAPYMNKPYWQSLATNVNNQRSGAVDKIYLQWYEGGAGNNPCDWNINNIELHTGDLNYENGNTVTDKMTRAKNNCNSKGGFYWVYNDNNINLQELANRVNTIFGIRTKNLKEVANFYNDCDFKGFANGLEVGDYDLNRLQSLGIQNDLLSSLTVAEGFQVTLYDDANFSGNSKTYSGNVSCLVADGLNDKVSSLRIRTAGVTGLAGTYFIQNRNSGKYMDLAAEHIQENGGNIQQWEYAGGNNQQFQLTHLGDGTYRINVVASGKSVDVDGVSKDEGANVHQWDYVSGFNQQFVLVGTTDGHYKIIPKHSGKVVEVADASSSNGANVRQWGNNSQLCGQWKLVPTAARMASVEKKMLSTKNELTIYPSPVTQAIFFSSGELSGAKAAIFNVLGQPVINTVVSGNSIDVSTLKPGLYTIVISRDHKTIVKKFIKN</sequence>
<dbReference type="STRING" id="573321.SAMN04488505_10589"/>
<dbReference type="Gene3D" id="2.60.20.10">
    <property type="entry name" value="Crystallins"/>
    <property type="match status" value="1"/>
</dbReference>
<dbReference type="EMBL" id="FOBB01000005">
    <property type="protein sequence ID" value="SEM57735.1"/>
    <property type="molecule type" value="Genomic_DNA"/>
</dbReference>
<evidence type="ECO:0000259" key="3">
    <source>
        <dbReference type="PROSITE" id="PS50915"/>
    </source>
</evidence>
<dbReference type="OrthoDB" id="1089471at2"/>
<keyword evidence="2" id="KW-0677">Repeat</keyword>
<evidence type="ECO:0000313" key="4">
    <source>
        <dbReference type="EMBL" id="SEM57735.1"/>
    </source>
</evidence>
<accession>A0A1H7ZHG3</accession>
<dbReference type="InterPro" id="IPR000772">
    <property type="entry name" value="Ricin_B_lectin"/>
</dbReference>
<comment type="similarity">
    <text evidence="1">Belongs to the beta/gamma-crystallin family.</text>
</comment>
<dbReference type="InterPro" id="IPR001064">
    <property type="entry name" value="Beta/gamma_crystallin"/>
</dbReference>
<evidence type="ECO:0000313" key="5">
    <source>
        <dbReference type="Proteomes" id="UP000198984"/>
    </source>
</evidence>
<dbReference type="RefSeq" id="WP_089916067.1">
    <property type="nucleotide sequence ID" value="NZ_FOBB01000005.1"/>
</dbReference>
<dbReference type="PROSITE" id="PS50915">
    <property type="entry name" value="CRYSTALLIN_BETA_GAMMA"/>
    <property type="match status" value="1"/>
</dbReference>
<keyword evidence="5" id="KW-1185">Reference proteome</keyword>
<feature type="domain" description="Beta/gamma crystallin 'Greek key'" evidence="3">
    <location>
        <begin position="339"/>
        <end position="379"/>
    </location>
</feature>
<dbReference type="NCBIfam" id="TIGR04183">
    <property type="entry name" value="Por_Secre_tail"/>
    <property type="match status" value="1"/>
</dbReference>
<proteinExistence type="inferred from homology"/>
<dbReference type="InterPro" id="IPR026444">
    <property type="entry name" value="Secre_tail"/>
</dbReference>
<dbReference type="InterPro" id="IPR011024">
    <property type="entry name" value="G_crystallin-like"/>
</dbReference>
<dbReference type="Pfam" id="PF14200">
    <property type="entry name" value="RicinB_lectin_2"/>
    <property type="match status" value="2"/>
</dbReference>
<gene>
    <name evidence="4" type="ORF">SAMN04488505_10589</name>
</gene>
<dbReference type="Proteomes" id="UP000198984">
    <property type="component" value="Unassembled WGS sequence"/>
</dbReference>
<organism evidence="4 5">
    <name type="scientific">Chitinophaga rupis</name>
    <dbReference type="NCBI Taxonomy" id="573321"/>
    <lineage>
        <taxon>Bacteria</taxon>
        <taxon>Pseudomonadati</taxon>
        <taxon>Bacteroidota</taxon>
        <taxon>Chitinophagia</taxon>
        <taxon>Chitinophagales</taxon>
        <taxon>Chitinophagaceae</taxon>
        <taxon>Chitinophaga</taxon>
    </lineage>
</organism>
<reference evidence="4 5" key="1">
    <citation type="submission" date="2016-10" db="EMBL/GenBank/DDBJ databases">
        <authorList>
            <person name="de Groot N.N."/>
        </authorList>
    </citation>
    <scope>NUCLEOTIDE SEQUENCE [LARGE SCALE GENOMIC DNA]</scope>
    <source>
        <strain evidence="4 5">DSM 21039</strain>
    </source>
</reference>
<dbReference type="Pfam" id="PF18962">
    <property type="entry name" value="Por_Secre_tail"/>
    <property type="match status" value="1"/>
</dbReference>
<dbReference type="Gene3D" id="2.80.10.50">
    <property type="match status" value="3"/>
</dbReference>
<dbReference type="SUPFAM" id="SSF50370">
    <property type="entry name" value="Ricin B-like lectins"/>
    <property type="match status" value="1"/>
</dbReference>
<name>A0A1H7ZHG3_9BACT</name>
<evidence type="ECO:0000256" key="1">
    <source>
        <dbReference type="ARBA" id="ARBA00009646"/>
    </source>
</evidence>
<dbReference type="CDD" id="cd00161">
    <property type="entry name" value="beta-trefoil_Ricin-like"/>
    <property type="match status" value="1"/>
</dbReference>
<dbReference type="SUPFAM" id="SSF49695">
    <property type="entry name" value="gamma-Crystallin-like"/>
    <property type="match status" value="1"/>
</dbReference>